<dbReference type="RefSeq" id="XP_015517832.2">
    <property type="nucleotide sequence ID" value="XM_015662346.2"/>
</dbReference>
<dbReference type="SMART" id="SM00799">
    <property type="entry name" value="DENN"/>
    <property type="match status" value="1"/>
</dbReference>
<dbReference type="KEGG" id="nlo:107222830"/>
<evidence type="ECO:0000256" key="1">
    <source>
        <dbReference type="SAM" id="MobiDB-lite"/>
    </source>
</evidence>
<dbReference type="RefSeq" id="XP_046594170.1">
    <property type="nucleotide sequence ID" value="XM_046738214.1"/>
</dbReference>
<dbReference type="InterPro" id="IPR043153">
    <property type="entry name" value="DENN_C"/>
</dbReference>
<dbReference type="SMART" id="SM00800">
    <property type="entry name" value="uDENN"/>
    <property type="match status" value="1"/>
</dbReference>
<proteinExistence type="predicted"/>
<feature type="region of interest" description="Disordered" evidence="1">
    <location>
        <begin position="1"/>
        <end position="42"/>
    </location>
</feature>
<feature type="compositionally biased region" description="Low complexity" evidence="1">
    <location>
        <begin position="970"/>
        <end position="989"/>
    </location>
</feature>
<feature type="compositionally biased region" description="Basic and acidic residues" evidence="1">
    <location>
        <begin position="277"/>
        <end position="288"/>
    </location>
</feature>
<feature type="compositionally biased region" description="Low complexity" evidence="1">
    <location>
        <begin position="598"/>
        <end position="616"/>
    </location>
</feature>
<dbReference type="InParanoid" id="A0A6J0BU90"/>
<feature type="compositionally biased region" description="Basic and acidic residues" evidence="1">
    <location>
        <begin position="498"/>
        <end position="507"/>
    </location>
</feature>
<dbReference type="Gene3D" id="3.30.450.200">
    <property type="match status" value="1"/>
</dbReference>
<evidence type="ECO:0000313" key="4">
    <source>
        <dbReference type="RefSeq" id="XP_015517832.2"/>
    </source>
</evidence>
<feature type="region of interest" description="Disordered" evidence="1">
    <location>
        <begin position="966"/>
        <end position="989"/>
    </location>
</feature>
<protein>
    <submittedName>
        <fullName evidence="4 5">Uncharacterized protein LOC107222830 isoform X1</fullName>
    </submittedName>
</protein>
<feature type="region of interest" description="Disordered" evidence="1">
    <location>
        <begin position="265"/>
        <end position="288"/>
    </location>
</feature>
<evidence type="ECO:0000313" key="5">
    <source>
        <dbReference type="RefSeq" id="XP_046594170.1"/>
    </source>
</evidence>
<dbReference type="Proteomes" id="UP000829291">
    <property type="component" value="Chromosome 4"/>
</dbReference>
<dbReference type="Pfam" id="PF02141">
    <property type="entry name" value="DENN"/>
    <property type="match status" value="1"/>
</dbReference>
<dbReference type="Pfam" id="PF03456">
    <property type="entry name" value="uDENN"/>
    <property type="match status" value="1"/>
</dbReference>
<dbReference type="InterPro" id="IPR037516">
    <property type="entry name" value="Tripartite_DENN"/>
</dbReference>
<feature type="region of interest" description="Disordered" evidence="1">
    <location>
        <begin position="403"/>
        <end position="432"/>
    </location>
</feature>
<dbReference type="PANTHER" id="PTHR15288">
    <property type="entry name" value="DENN DOMAIN-CONTAINING PROTEIN 2"/>
    <property type="match status" value="1"/>
</dbReference>
<gene>
    <name evidence="4 5" type="primary">LOC107222830</name>
</gene>
<dbReference type="GeneID" id="107222830"/>
<dbReference type="PANTHER" id="PTHR15288:SF0">
    <property type="entry name" value="UDENN DOMAIN-CONTAINING PROTEIN"/>
    <property type="match status" value="1"/>
</dbReference>
<dbReference type="InterPro" id="IPR005112">
    <property type="entry name" value="dDENN_dom"/>
</dbReference>
<dbReference type="Pfam" id="PF03455">
    <property type="entry name" value="dDENN"/>
    <property type="match status" value="1"/>
</dbReference>
<organism evidence="3 4">
    <name type="scientific">Neodiprion lecontei</name>
    <name type="common">Redheaded pine sawfly</name>
    <dbReference type="NCBI Taxonomy" id="441921"/>
    <lineage>
        <taxon>Eukaryota</taxon>
        <taxon>Metazoa</taxon>
        <taxon>Ecdysozoa</taxon>
        <taxon>Arthropoda</taxon>
        <taxon>Hexapoda</taxon>
        <taxon>Insecta</taxon>
        <taxon>Pterygota</taxon>
        <taxon>Neoptera</taxon>
        <taxon>Endopterygota</taxon>
        <taxon>Hymenoptera</taxon>
        <taxon>Tenthredinoidea</taxon>
        <taxon>Diprionidae</taxon>
        <taxon>Diprioninae</taxon>
        <taxon>Neodiprion</taxon>
    </lineage>
</organism>
<keyword evidence="3" id="KW-1185">Reference proteome</keyword>
<dbReference type="SMART" id="SM00801">
    <property type="entry name" value="dDENN"/>
    <property type="match status" value="1"/>
</dbReference>
<dbReference type="InterPro" id="IPR001194">
    <property type="entry name" value="cDENN_dom"/>
</dbReference>
<feature type="domain" description="UDENN" evidence="2">
    <location>
        <begin position="1043"/>
        <end position="1500"/>
    </location>
</feature>
<sequence length="1548" mass="174748">MSYIQPQNSNRVNSIKQKFESASPSPERDNSSEKKRVDEKVKESLCRTLSASPVVLRKNLKLQVTRQLSNPGRNIKRSPAFRGDKLARTKNLHSPTKERIVSLVDKNVKLFEDKPEYGKLGKVKKKSRYNEHEMGYDDVDSIMLSDNLNRELHDNGGYGRLLPREKEKPKGSRSQSSERLGNREISPASQATNEQRRDSVRTTVISRHKNISAISEGIRDENDDGESPLDRHEIKKNNSTEVCLKLDKFTKNGVEYTKVMKPKHDQFNEQKTNNDVSTHKYSKDNDKEDYNDEICDIREELSRRKSKVRENDNESSPFASKNKLFGVASRHSKNSSEAGRIIDLFANSKDSPSAQTNLDFVPVKDIILRDKRHNLTSRKSSILGASPPMFENKLTDTLKAALKAPLPSGPPPKKPPRTFAHSPTTNRSPVDDYEEVNGFWQKKKFEISQSVGQNVSDTTAQKINSFLHDAGTQHLKRRNCMKNRKDTRFNYPNSGNIEHSDFPDQEKMPSVPQRVPNLDSLLYRIRGRSEESSDVIKDVDNSTDYEPIAVPDLNSENNISIPLSKLCIQSGKESDAEKSFSPSDSSPAREKSFPSTGALNDSASSEENSSSPLNISYSPKKFKTSPIRSFGSLNSRSRTSRDSKEMLEKLEHVLIQHQKACGPRVIVPRQDKTDLGITTSPKVKVEVEEDTENSNVTRHREIFQKTLSRTLEEGGRLGPLPNVPSAPERSRNLGFDCLPLLNCAGNSSIYEQIQNPDFKTYLTDTKNSRSNSLGRSENIYSKFGHAITHNSQFYVADSMENSLNFINPDPYDTLLVSPASKRLSSELTTFSDAKKHVTNASNKEEHVYAEPFTFNKNFSTDITGLKSATSSPRVERRFGINKREDSPKSFPKGAELHYMCTPIPTACVETNNNHIENEFAMTNNRHENNLPKKSLLKLAILTRPSPDKFDKTKIEQLLDQAFGQPVMAGSQTPTDSNTSSDTDSLASSTSITEEYSTFSEKLQVFKEKQKPFRPSKAELHRSQTDKRKHYVRRVSSKFSERKEGPVVSKLVDNLFEVCLLVEINLSTRKPYVKDQYPIHAKPPAWIEYFCFPDGLDWPPLESDQNLAYTFVLTDEKGNRRYGHCRRVRPEGAPVCLPLAYCLITKHRASGFYAKLLDELESRHGQPDVARRNFIEQLYNSRMPEAGQVLRFKPIVTETEEDCDGSSSGADSPTFNNNVVLGNKFTNSYGQTRSTGMPKLATAVLLHHEKSKGTEDSLNDLESTNDEYTIVRLDDHRLEERDMSQLFDAVSVKVLLLLFASLLLERKVILICSKLSKLSSCVEALQSLLYPFNWPHPFVPILPNIPEFSEIPQAPSPFVIGILKQRNGITVEITPMEDGIIVDLDNSKVISAVGDESSILPSRLQKGLKSALQLVSNNTKTGDGSRNFLVSEAFLRVFVETCAHCDSHIVTQQDGKIVFEKESFVKAGPSRGTQYFLEWFVETTMFNQFIHDRILKIEGLNLPCVDHMKLFDQRVAEYSKAADKNSQSKKGFGKKKTLGDRFKDLTNFN</sequence>
<reference evidence="4 5" key="1">
    <citation type="submission" date="2025-05" db="UniProtKB">
        <authorList>
            <consortium name="RefSeq"/>
        </authorList>
    </citation>
    <scope>IDENTIFICATION</scope>
    <source>
        <tissue evidence="4 5">Thorax and Abdomen</tissue>
    </source>
</reference>
<dbReference type="OrthoDB" id="10266080at2759"/>
<dbReference type="Gene3D" id="3.40.50.11500">
    <property type="match status" value="1"/>
</dbReference>
<feature type="region of interest" description="Disordered" evidence="1">
    <location>
        <begin position="485"/>
        <end position="513"/>
    </location>
</feature>
<feature type="region of interest" description="Disordered" evidence="1">
    <location>
        <begin position="574"/>
        <end position="618"/>
    </location>
</feature>
<name>A0A6J0BU90_NEOLC</name>
<feature type="compositionally biased region" description="Basic and acidic residues" evidence="1">
    <location>
        <begin position="26"/>
        <end position="42"/>
    </location>
</feature>
<evidence type="ECO:0000313" key="3">
    <source>
        <dbReference type="Proteomes" id="UP000829291"/>
    </source>
</evidence>
<feature type="region of interest" description="Disordered" evidence="1">
    <location>
        <begin position="155"/>
        <end position="208"/>
    </location>
</feature>
<dbReference type="InterPro" id="IPR051942">
    <property type="entry name" value="DENN_domain_containing_2"/>
</dbReference>
<feature type="compositionally biased region" description="Polar residues" evidence="1">
    <location>
        <begin position="1"/>
        <end position="24"/>
    </location>
</feature>
<dbReference type="InterPro" id="IPR005113">
    <property type="entry name" value="uDENN_dom"/>
</dbReference>
<accession>A0A6J0BU90</accession>
<dbReference type="PROSITE" id="PS50211">
    <property type="entry name" value="DENN"/>
    <property type="match status" value="1"/>
</dbReference>
<evidence type="ECO:0000259" key="2">
    <source>
        <dbReference type="PROSITE" id="PS50211"/>
    </source>
</evidence>
<feature type="region of interest" description="Disordered" evidence="1">
    <location>
        <begin position="215"/>
        <end position="234"/>
    </location>
</feature>